<keyword evidence="1" id="KW-0547">Nucleotide-binding</keyword>
<evidence type="ECO:0000256" key="4">
    <source>
        <dbReference type="ARBA" id="ARBA00022840"/>
    </source>
</evidence>
<keyword evidence="9" id="KW-1185">Reference proteome</keyword>
<dbReference type="InterPro" id="IPR041679">
    <property type="entry name" value="DNA2/NAM7-like_C"/>
</dbReference>
<feature type="domain" description="DNA2/NAM7 helicase helicase" evidence="5">
    <location>
        <begin position="485"/>
        <end position="567"/>
    </location>
</feature>
<dbReference type="Gene3D" id="3.40.50.300">
    <property type="entry name" value="P-loop containing nucleotide triphosphate hydrolases"/>
    <property type="match status" value="2"/>
</dbReference>
<dbReference type="Pfam" id="PF13086">
    <property type="entry name" value="AAA_11"/>
    <property type="match status" value="2"/>
</dbReference>
<dbReference type="InterPro" id="IPR045529">
    <property type="entry name" value="DUF6469"/>
</dbReference>
<dbReference type="InterPro" id="IPR047187">
    <property type="entry name" value="SF1_C_Upf1"/>
</dbReference>
<feature type="domain" description="DNA2/NAM7 helicase helicase" evidence="5">
    <location>
        <begin position="197"/>
        <end position="276"/>
    </location>
</feature>
<dbReference type="SUPFAM" id="SSF52540">
    <property type="entry name" value="P-loop containing nucleoside triphosphate hydrolases"/>
    <property type="match status" value="1"/>
</dbReference>
<evidence type="ECO:0000313" key="8">
    <source>
        <dbReference type="EMBL" id="CAK7326903.1"/>
    </source>
</evidence>
<dbReference type="PANTHER" id="PTHR21529:SF4">
    <property type="entry name" value="TPR AND ANKYRIN REPEAT-CONTAINING PROTEIN 1"/>
    <property type="match status" value="1"/>
</dbReference>
<dbReference type="GO" id="GO:0004386">
    <property type="term" value="F:helicase activity"/>
    <property type="evidence" value="ECO:0007669"/>
    <property type="project" value="UniProtKB-KW"/>
</dbReference>
<proteinExistence type="predicted"/>
<dbReference type="Pfam" id="PF20073">
    <property type="entry name" value="DUF6469"/>
    <property type="match status" value="1"/>
</dbReference>
<sequence>MAQSSSEKIAEPDDPAFIDTIFSWSLEDIFNENLFKVEKIPESFLSVQHYLGSYILPLLEETRAQLHSSIDIIVRAPYASVISFSECKPDGRLVYDVTVDCWRNRFSDCGKHPYTTLPGDIVILTDAKPKTTSDLQSTGRAWTLALVADVKDNADDSVIKFAYRVKASKDVAEKCSYCSTRRDGIFDERFVTNLSSKLNESQNEAVVACLDKMQCNHKSSVELIWGPAGTGKTYTVSMLLFGLLRMKSRGLTCAPTTVAGIEVATRVLKLVTESCETESGTHDMGFSLGDLLFFGNGEGLKVDSGIEEIYLCYRVERLLECFGPDGWRHCFTSAIEFFEDCASQYFNEQGSSHENENKDEKSFSARDDGIGECKSFLEFVRERFRSTASPLKKYMYVLRTHIPESFILKQNIENILRLVGLLDSFETLLFFNDIIPEELKKLFSYPELVEDSSKDFPDILLLLCLRRRECLSLLKTLHNCLSELNLPSSEDNDLIEEFCFRTASLIFCTASNSYKLHSLAISPLKFLVIDEATQLKECETAIPLQLPGIRHAILIGDDCQLPAMVESHMYDAPNVNVKGRKCENRYLPGPMFGPYSFINIFDGREELDDIGHSRRNMVEVAIVWKLVQNVYKAWKGSKQKLRIGIISPYSAQVVAIEEKLGQKYEHIDGFSVKVDSVDGFQGGEADIVIISTVRSNAGGAIRFMSNPRRINVALTRARQSLWILGNERTLCQSASDWEVLVHDAQERRCFFNADEDKELARTIFEVKKEFDQLDDLLRGDCALLRCAIWKVHFSEYFRKSFGKLASRIRTYILNFLLKLASGWRPKRRTVDLICKRSSQILKQFKVEGLYIICSIDIVKEKRYTQVLKVWDLLPLEDVPGLLERLDGIFETYTDDFIRRCKEISVEGYKNVRSIGRGGSDGIMENSKVSESLLLMKFYSLSSGVVKHLLSDSDGRELVLPFEVTYEERNIILFQKSTFILGRSGTGKTTVLTMKLTKKEQLHHIATEGFGEKYGNTLEDACWRKNFNDGIELVEGDVEEAKKSVLRQLFVTVSPKLCYAVKQHVSQLLRLVDCSLEFTMYKKEALLYMCSFASGGKYSSGSSSAIEDIDDTALYHGIPDSFVDIPPKSYPLVITLSKFLVMLDLTIGKSYFERFPCVRRFLHGERGNSGSISLLTLIQTREVDFKKFLSILAAF</sequence>
<dbReference type="InterPro" id="IPR039904">
    <property type="entry name" value="TRANK1"/>
</dbReference>
<comment type="caution">
    <text evidence="8">The sequence shown here is derived from an EMBL/GenBank/DDBJ whole genome shotgun (WGS) entry which is preliminary data.</text>
</comment>
<evidence type="ECO:0008006" key="10">
    <source>
        <dbReference type="Google" id="ProtNLM"/>
    </source>
</evidence>
<dbReference type="PANTHER" id="PTHR21529">
    <property type="entry name" value="MAMMARY TURMOR VIRUS RECEPTOR HOMOLOG 1, 2 MTVR1, 2"/>
    <property type="match status" value="1"/>
</dbReference>
<keyword evidence="4" id="KW-0067">ATP-binding</keyword>
<dbReference type="GO" id="GO:0005694">
    <property type="term" value="C:chromosome"/>
    <property type="evidence" value="ECO:0007669"/>
    <property type="project" value="UniProtKB-ARBA"/>
</dbReference>
<evidence type="ECO:0000313" key="9">
    <source>
        <dbReference type="Proteomes" id="UP001314170"/>
    </source>
</evidence>
<gene>
    <name evidence="8" type="ORF">DCAF_LOCUS4609</name>
</gene>
<evidence type="ECO:0000256" key="2">
    <source>
        <dbReference type="ARBA" id="ARBA00022801"/>
    </source>
</evidence>
<evidence type="ECO:0000256" key="1">
    <source>
        <dbReference type="ARBA" id="ARBA00022741"/>
    </source>
</evidence>
<keyword evidence="2" id="KW-0378">Hydrolase</keyword>
<keyword evidence="3" id="KW-0347">Helicase</keyword>
<feature type="domain" description="DUF6469" evidence="7">
    <location>
        <begin position="77"/>
        <end position="173"/>
    </location>
</feature>
<dbReference type="CDD" id="cd18808">
    <property type="entry name" value="SF1_C_Upf1"/>
    <property type="match status" value="1"/>
</dbReference>
<dbReference type="FunFam" id="3.40.50.300:FF:000326">
    <property type="entry name" value="P-loop containing nucleoside triphosphate hydrolase"/>
    <property type="match status" value="1"/>
</dbReference>
<protein>
    <recommendedName>
        <fullName evidence="10">UvrD-like helicase ATP-binding domain-containing protein</fullName>
    </recommendedName>
</protein>
<evidence type="ECO:0000259" key="6">
    <source>
        <dbReference type="Pfam" id="PF13087"/>
    </source>
</evidence>
<dbReference type="EMBL" id="CAWUPB010000851">
    <property type="protein sequence ID" value="CAK7326903.1"/>
    <property type="molecule type" value="Genomic_DNA"/>
</dbReference>
<accession>A0AAV1R0K6</accession>
<dbReference type="AlphaFoldDB" id="A0AAV1R0K6"/>
<dbReference type="InterPro" id="IPR041677">
    <property type="entry name" value="DNA2/NAM7_AAA_11"/>
</dbReference>
<name>A0AAV1R0K6_9ROSI</name>
<feature type="domain" description="DNA2/NAM7 helicase-like C-terminal" evidence="6">
    <location>
        <begin position="577"/>
        <end position="727"/>
    </location>
</feature>
<dbReference type="GO" id="GO:0005524">
    <property type="term" value="F:ATP binding"/>
    <property type="evidence" value="ECO:0007669"/>
    <property type="project" value="UniProtKB-KW"/>
</dbReference>
<evidence type="ECO:0000259" key="5">
    <source>
        <dbReference type="Pfam" id="PF13086"/>
    </source>
</evidence>
<reference evidence="8 9" key="1">
    <citation type="submission" date="2024-01" db="EMBL/GenBank/DDBJ databases">
        <authorList>
            <person name="Waweru B."/>
        </authorList>
    </citation>
    <scope>NUCLEOTIDE SEQUENCE [LARGE SCALE GENOMIC DNA]</scope>
</reference>
<organism evidence="8 9">
    <name type="scientific">Dovyalis caffra</name>
    <dbReference type="NCBI Taxonomy" id="77055"/>
    <lineage>
        <taxon>Eukaryota</taxon>
        <taxon>Viridiplantae</taxon>
        <taxon>Streptophyta</taxon>
        <taxon>Embryophyta</taxon>
        <taxon>Tracheophyta</taxon>
        <taxon>Spermatophyta</taxon>
        <taxon>Magnoliopsida</taxon>
        <taxon>eudicotyledons</taxon>
        <taxon>Gunneridae</taxon>
        <taxon>Pentapetalae</taxon>
        <taxon>rosids</taxon>
        <taxon>fabids</taxon>
        <taxon>Malpighiales</taxon>
        <taxon>Salicaceae</taxon>
        <taxon>Flacourtieae</taxon>
        <taxon>Dovyalis</taxon>
    </lineage>
</organism>
<evidence type="ECO:0000256" key="3">
    <source>
        <dbReference type="ARBA" id="ARBA00022806"/>
    </source>
</evidence>
<dbReference type="Proteomes" id="UP001314170">
    <property type="component" value="Unassembled WGS sequence"/>
</dbReference>
<dbReference type="GO" id="GO:0016787">
    <property type="term" value="F:hydrolase activity"/>
    <property type="evidence" value="ECO:0007669"/>
    <property type="project" value="UniProtKB-KW"/>
</dbReference>
<dbReference type="InterPro" id="IPR027417">
    <property type="entry name" value="P-loop_NTPase"/>
</dbReference>
<dbReference type="Pfam" id="PF13087">
    <property type="entry name" value="AAA_12"/>
    <property type="match status" value="1"/>
</dbReference>
<evidence type="ECO:0000259" key="7">
    <source>
        <dbReference type="Pfam" id="PF20073"/>
    </source>
</evidence>